<dbReference type="EMBL" id="JAPNUD010000263">
    <property type="protein sequence ID" value="MDA0647184.1"/>
    <property type="molecule type" value="Genomic_DNA"/>
</dbReference>
<dbReference type="SUPFAM" id="SSF52096">
    <property type="entry name" value="ClpP/crotonase"/>
    <property type="match status" value="1"/>
</dbReference>
<name>A0ABT4TCH2_9ACTN</name>
<dbReference type="InterPro" id="IPR051683">
    <property type="entry name" value="Enoyl-CoA_Hydratase/Isomerase"/>
</dbReference>
<accession>A0ABT4TCH2</accession>
<reference evidence="2 3" key="1">
    <citation type="submission" date="2022-11" db="EMBL/GenBank/DDBJ databases">
        <title>Nonomuraea corallina sp. nov., a new species of the genus Nonomuraea isolated from sea side sediment in Thai sea.</title>
        <authorList>
            <person name="Ngamcharungchit C."/>
            <person name="Matsumoto A."/>
            <person name="Suriyachadkun C."/>
            <person name="Panbangred W."/>
            <person name="Inahashi Y."/>
            <person name="Intra B."/>
        </authorList>
    </citation>
    <scope>NUCLEOTIDE SEQUENCE [LARGE SCALE GENOMIC DNA]</scope>
    <source>
        <strain evidence="2 3">DSM 43553</strain>
    </source>
</reference>
<dbReference type="Pfam" id="PF00378">
    <property type="entry name" value="ECH_1"/>
    <property type="match status" value="1"/>
</dbReference>
<dbReference type="Gene3D" id="3.90.226.10">
    <property type="entry name" value="2-enoyl-CoA Hydratase, Chain A, domain 1"/>
    <property type="match status" value="1"/>
</dbReference>
<protein>
    <submittedName>
        <fullName evidence="2">Enoyl-CoA hydratase-related protein</fullName>
    </submittedName>
</protein>
<dbReference type="RefSeq" id="WP_271280219.1">
    <property type="nucleotide sequence ID" value="NZ_BAABFD010000037.1"/>
</dbReference>
<dbReference type="CDD" id="cd06558">
    <property type="entry name" value="crotonase-like"/>
    <property type="match status" value="1"/>
</dbReference>
<organism evidence="2 3">
    <name type="scientific">Nonomuraea ferruginea</name>
    <dbReference type="NCBI Taxonomy" id="46174"/>
    <lineage>
        <taxon>Bacteria</taxon>
        <taxon>Bacillati</taxon>
        <taxon>Actinomycetota</taxon>
        <taxon>Actinomycetes</taxon>
        <taxon>Streptosporangiales</taxon>
        <taxon>Streptosporangiaceae</taxon>
        <taxon>Nonomuraea</taxon>
    </lineage>
</organism>
<gene>
    <name evidence="2" type="ORF">OUY24_41720</name>
</gene>
<evidence type="ECO:0000313" key="2">
    <source>
        <dbReference type="EMBL" id="MDA0647184.1"/>
    </source>
</evidence>
<comment type="caution">
    <text evidence="2">The sequence shown here is derived from an EMBL/GenBank/DDBJ whole genome shotgun (WGS) entry which is preliminary data.</text>
</comment>
<sequence>MSSGEKILVTRRGSLGLVTLNRAKERNPLDQETAAGLRDAFLGLFADPQVRSVAVTGDGDAFCAGGDLRQMRELAEGDVEDAYLWPGAIVDLHRLMLEAPKPVIAAVHGPAYAGGMGLAGMCDVILATPKARFAMPEVKIGLFPMIIVAHLARSLPRKRLLEMMLTGESIDADEAHRLGFVSKVYPDRDGLMEGLDAYAAKFEAVSPAAVRLGRRAFTLLSDMPAGQALDAAQFLNLPFFLGGDLREGTQAFFDRRPPRWTTPDDELEKTS</sequence>
<dbReference type="PANTHER" id="PTHR42964:SF1">
    <property type="entry name" value="POLYKETIDE BIOSYNTHESIS ENOYL-COA HYDRATASE PKSH-RELATED"/>
    <property type="match status" value="1"/>
</dbReference>
<proteinExistence type="inferred from homology"/>
<dbReference type="InterPro" id="IPR001753">
    <property type="entry name" value="Enoyl-CoA_hydra/iso"/>
</dbReference>
<comment type="similarity">
    <text evidence="1">Belongs to the enoyl-CoA hydratase/isomerase family.</text>
</comment>
<evidence type="ECO:0000313" key="3">
    <source>
        <dbReference type="Proteomes" id="UP001212498"/>
    </source>
</evidence>
<keyword evidence="3" id="KW-1185">Reference proteome</keyword>
<dbReference type="Proteomes" id="UP001212498">
    <property type="component" value="Unassembled WGS sequence"/>
</dbReference>
<evidence type="ECO:0000256" key="1">
    <source>
        <dbReference type="ARBA" id="ARBA00005254"/>
    </source>
</evidence>
<dbReference type="PANTHER" id="PTHR42964">
    <property type="entry name" value="ENOYL-COA HYDRATASE"/>
    <property type="match status" value="1"/>
</dbReference>
<dbReference type="InterPro" id="IPR029045">
    <property type="entry name" value="ClpP/crotonase-like_dom_sf"/>
</dbReference>